<evidence type="ECO:0000313" key="2">
    <source>
        <dbReference type="Proteomes" id="UP000681720"/>
    </source>
</evidence>
<sequence length="70" mass="7199">MGLAAVTKFDEAVVVDIIGDGEVTAVIIVDTDVVEGIDATSLLLLLLFDVDLIIDNIDVVVFIGGAAGLN</sequence>
<comment type="caution">
    <text evidence="1">The sequence shown here is derived from an EMBL/GenBank/DDBJ whole genome shotgun (WGS) entry which is preliminary data.</text>
</comment>
<accession>A0A8S2Z7Z5</accession>
<dbReference type="EMBL" id="CAJOBJ010105640">
    <property type="protein sequence ID" value="CAF4607876.1"/>
    <property type="molecule type" value="Genomic_DNA"/>
</dbReference>
<organism evidence="1 2">
    <name type="scientific">Rotaria magnacalcarata</name>
    <dbReference type="NCBI Taxonomy" id="392030"/>
    <lineage>
        <taxon>Eukaryota</taxon>
        <taxon>Metazoa</taxon>
        <taxon>Spiralia</taxon>
        <taxon>Gnathifera</taxon>
        <taxon>Rotifera</taxon>
        <taxon>Eurotatoria</taxon>
        <taxon>Bdelloidea</taxon>
        <taxon>Philodinida</taxon>
        <taxon>Philodinidae</taxon>
        <taxon>Rotaria</taxon>
    </lineage>
</organism>
<gene>
    <name evidence="1" type="ORF">GIL414_LOCUS39220</name>
</gene>
<dbReference type="Proteomes" id="UP000681720">
    <property type="component" value="Unassembled WGS sequence"/>
</dbReference>
<proteinExistence type="predicted"/>
<reference evidence="1" key="1">
    <citation type="submission" date="2021-02" db="EMBL/GenBank/DDBJ databases">
        <authorList>
            <person name="Nowell W R."/>
        </authorList>
    </citation>
    <scope>NUCLEOTIDE SEQUENCE</scope>
</reference>
<dbReference type="AlphaFoldDB" id="A0A8S2Z7Z5"/>
<protein>
    <submittedName>
        <fullName evidence="1">Uncharacterized protein</fullName>
    </submittedName>
</protein>
<feature type="non-terminal residue" evidence="1">
    <location>
        <position position="70"/>
    </location>
</feature>
<evidence type="ECO:0000313" key="1">
    <source>
        <dbReference type="EMBL" id="CAF4607876.1"/>
    </source>
</evidence>
<name>A0A8S2Z7Z5_9BILA</name>